<protein>
    <submittedName>
        <fullName evidence="1">Long chain acyl-CoA synthetase 7 peroxisomal</fullName>
    </submittedName>
</protein>
<accession>A0A9P7XWD3</accession>
<proteinExistence type="predicted"/>
<dbReference type="EMBL" id="JAHRHY010000007">
    <property type="protein sequence ID" value="KAG9067878.1"/>
    <property type="molecule type" value="Genomic_DNA"/>
</dbReference>
<dbReference type="PANTHER" id="PTHR43272:SF3">
    <property type="entry name" value="LONG CHAIN ACYL-COA SYNTHETASE 4"/>
    <property type="match status" value="1"/>
</dbReference>
<name>A0A9P7XWD3_9FUNG</name>
<dbReference type="GO" id="GO:0005783">
    <property type="term" value="C:endoplasmic reticulum"/>
    <property type="evidence" value="ECO:0007669"/>
    <property type="project" value="TreeGrafter"/>
</dbReference>
<comment type="caution">
    <text evidence="1">The sequence shown here is derived from an EMBL/GenBank/DDBJ whole genome shotgun (WGS) entry which is preliminary data.</text>
</comment>
<dbReference type="Proteomes" id="UP000707451">
    <property type="component" value="Unassembled WGS sequence"/>
</dbReference>
<reference evidence="1" key="1">
    <citation type="submission" date="2021-06" db="EMBL/GenBank/DDBJ databases">
        <title>Genome Sequence of Mortierella hyaline Strain SCG-10, a Cold-Adapted, Nitrate-Reducing Fungus Isolated from Soil in Minnesota, USA.</title>
        <authorList>
            <person name="Aldossari N."/>
        </authorList>
    </citation>
    <scope>NUCLEOTIDE SEQUENCE</scope>
    <source>
        <strain evidence="1">SCG-10</strain>
    </source>
</reference>
<evidence type="ECO:0000313" key="1">
    <source>
        <dbReference type="EMBL" id="KAG9067878.1"/>
    </source>
</evidence>
<dbReference type="GO" id="GO:0004467">
    <property type="term" value="F:long-chain fatty acid-CoA ligase activity"/>
    <property type="evidence" value="ECO:0007669"/>
    <property type="project" value="TreeGrafter"/>
</dbReference>
<evidence type="ECO:0000313" key="2">
    <source>
        <dbReference type="Proteomes" id="UP000707451"/>
    </source>
</evidence>
<dbReference type="PANTHER" id="PTHR43272">
    <property type="entry name" value="LONG-CHAIN-FATTY-ACID--COA LIGASE"/>
    <property type="match status" value="1"/>
</dbReference>
<organism evidence="1 2">
    <name type="scientific">Linnemannia hyalina</name>
    <dbReference type="NCBI Taxonomy" id="64524"/>
    <lineage>
        <taxon>Eukaryota</taxon>
        <taxon>Fungi</taxon>
        <taxon>Fungi incertae sedis</taxon>
        <taxon>Mucoromycota</taxon>
        <taxon>Mortierellomycotina</taxon>
        <taxon>Mortierellomycetes</taxon>
        <taxon>Mortierellales</taxon>
        <taxon>Mortierellaceae</taxon>
        <taxon>Linnemannia</taxon>
    </lineage>
</organism>
<keyword evidence="2" id="KW-1185">Reference proteome</keyword>
<dbReference type="GO" id="GO:0016020">
    <property type="term" value="C:membrane"/>
    <property type="evidence" value="ECO:0007669"/>
    <property type="project" value="TreeGrafter"/>
</dbReference>
<dbReference type="AlphaFoldDB" id="A0A9P7XWD3"/>
<sequence length="79" mass="8790">MPFLRLSTRFLEEGTAITNAVYQDTKLRRAVLKKITLAGQAANLKSFKIPKAVLIEPKPFTVEGGMLTPTLKVKRHPVV</sequence>
<dbReference type="OrthoDB" id="2443284at2759"/>
<gene>
    <name evidence="1" type="primary">LACS7_3</name>
    <name evidence="1" type="ORF">KI688_011469</name>
</gene>